<evidence type="ECO:0000313" key="2">
    <source>
        <dbReference type="Proteomes" id="UP001165121"/>
    </source>
</evidence>
<name>A0A9W6XNK9_9STRA</name>
<proteinExistence type="predicted"/>
<comment type="caution">
    <text evidence="1">The sequence shown here is derived from an EMBL/GenBank/DDBJ whole genome shotgun (WGS) entry which is preliminary data.</text>
</comment>
<keyword evidence="2" id="KW-1185">Reference proteome</keyword>
<organism evidence="1 2">
    <name type="scientific">Phytophthora fragariaefolia</name>
    <dbReference type="NCBI Taxonomy" id="1490495"/>
    <lineage>
        <taxon>Eukaryota</taxon>
        <taxon>Sar</taxon>
        <taxon>Stramenopiles</taxon>
        <taxon>Oomycota</taxon>
        <taxon>Peronosporomycetes</taxon>
        <taxon>Peronosporales</taxon>
        <taxon>Peronosporaceae</taxon>
        <taxon>Phytophthora</taxon>
    </lineage>
</organism>
<reference evidence="1" key="1">
    <citation type="submission" date="2023-04" db="EMBL/GenBank/DDBJ databases">
        <title>Phytophthora fragariaefolia NBRC 109709.</title>
        <authorList>
            <person name="Ichikawa N."/>
            <person name="Sato H."/>
            <person name="Tonouchi N."/>
        </authorList>
    </citation>
    <scope>NUCLEOTIDE SEQUENCE</scope>
    <source>
        <strain evidence="1">NBRC 109709</strain>
    </source>
</reference>
<dbReference type="OrthoDB" id="123721at2759"/>
<dbReference type="AlphaFoldDB" id="A0A9W6XNK9"/>
<gene>
    <name evidence="1" type="ORF">Pfra01_001373000</name>
</gene>
<accession>A0A9W6XNK9</accession>
<evidence type="ECO:0000313" key="1">
    <source>
        <dbReference type="EMBL" id="GMF42233.1"/>
    </source>
</evidence>
<dbReference type="Proteomes" id="UP001165121">
    <property type="component" value="Unassembled WGS sequence"/>
</dbReference>
<protein>
    <submittedName>
        <fullName evidence="1">Unnamed protein product</fullName>
    </submittedName>
</protein>
<sequence>MGYKDGVKEYRVLNVATGNVQIVRTVKFTETTDPDQLMIRLEMDGDEEAGASERQPKFLPPLVPASNALSIVEARRQDVTNHDMTPNGASITLYADHLMITPHVLLIWMRQLIQKMGARVKSKWWYHRRFGPSVKRLIKPVPRLMMSSLPLKAEC</sequence>
<dbReference type="EMBL" id="BSXT01001413">
    <property type="protein sequence ID" value="GMF42233.1"/>
    <property type="molecule type" value="Genomic_DNA"/>
</dbReference>